<feature type="domain" description="Methyltransferase" evidence="1">
    <location>
        <begin position="61"/>
        <end position="142"/>
    </location>
</feature>
<dbReference type="GO" id="GO:0032259">
    <property type="term" value="P:methylation"/>
    <property type="evidence" value="ECO:0007669"/>
    <property type="project" value="UniProtKB-KW"/>
</dbReference>
<dbReference type="GO" id="GO:0008168">
    <property type="term" value="F:methyltransferase activity"/>
    <property type="evidence" value="ECO:0007669"/>
    <property type="project" value="UniProtKB-KW"/>
</dbReference>
<evidence type="ECO:0000313" key="3">
    <source>
        <dbReference type="Proteomes" id="UP000749311"/>
    </source>
</evidence>
<dbReference type="Proteomes" id="UP000749311">
    <property type="component" value="Unassembled WGS sequence"/>
</dbReference>
<evidence type="ECO:0000313" key="2">
    <source>
        <dbReference type="EMBL" id="NIH57448.1"/>
    </source>
</evidence>
<dbReference type="InterPro" id="IPR041698">
    <property type="entry name" value="Methyltransf_25"/>
</dbReference>
<dbReference type="SUPFAM" id="SSF53335">
    <property type="entry name" value="S-adenosyl-L-methionine-dependent methyltransferases"/>
    <property type="match status" value="1"/>
</dbReference>
<protein>
    <submittedName>
        <fullName evidence="2">SAM-dependent methyltransferase</fullName>
    </submittedName>
</protein>
<proteinExistence type="predicted"/>
<accession>A0ABX0SGD9</accession>
<evidence type="ECO:0000259" key="1">
    <source>
        <dbReference type="Pfam" id="PF13649"/>
    </source>
</evidence>
<dbReference type="InterPro" id="IPR029063">
    <property type="entry name" value="SAM-dependent_MTases_sf"/>
</dbReference>
<sequence length="290" mass="32002">MEPLINWKELQFARLGRPAGGPGGAVDWSAMAAMYARMAEMEAEHTTYQVDAFPTDAADTVLDIGCGPGRISIPMARRAARVTAMDSASGMLDACRANVAAAGLDNVDYLQLDWHEAVAGENVPLHDIVICSRTVALSQLERLSEFARKRVAVVMWANAPSIPPILDRIFEGAQDPQNSMRGHGSPDRRLAYNVLYNIVYDLGFEPNVVVVPDGFTRTFATPEEEYDYLRVLRPMLPGAQAEAAFRTNVDHFTTTNPDGSVTFLVTTRSVVLWWDVHPASYEEVWPTHAH</sequence>
<dbReference type="EMBL" id="JAAMOZ010000001">
    <property type="protein sequence ID" value="NIH57448.1"/>
    <property type="molecule type" value="Genomic_DNA"/>
</dbReference>
<keyword evidence="2" id="KW-0808">Transferase</keyword>
<organism evidence="2 3">
    <name type="scientific">Brooklawnia cerclae</name>
    <dbReference type="NCBI Taxonomy" id="349934"/>
    <lineage>
        <taxon>Bacteria</taxon>
        <taxon>Bacillati</taxon>
        <taxon>Actinomycetota</taxon>
        <taxon>Actinomycetes</taxon>
        <taxon>Propionibacteriales</taxon>
        <taxon>Propionibacteriaceae</taxon>
        <taxon>Brooklawnia</taxon>
    </lineage>
</organism>
<dbReference type="CDD" id="cd02440">
    <property type="entry name" value="AdoMet_MTases"/>
    <property type="match status" value="1"/>
</dbReference>
<reference evidence="2 3" key="1">
    <citation type="submission" date="2020-02" db="EMBL/GenBank/DDBJ databases">
        <title>Sequencing the genomes of 1000 actinobacteria strains.</title>
        <authorList>
            <person name="Klenk H.-P."/>
        </authorList>
    </citation>
    <scope>NUCLEOTIDE SEQUENCE [LARGE SCALE GENOMIC DNA]</scope>
    <source>
        <strain evidence="2 3">DSM 19609</strain>
    </source>
</reference>
<gene>
    <name evidence="2" type="ORF">FB473_002093</name>
</gene>
<name>A0ABX0SGD9_9ACTN</name>
<dbReference type="Gene3D" id="3.40.50.150">
    <property type="entry name" value="Vaccinia Virus protein VP39"/>
    <property type="match status" value="1"/>
</dbReference>
<keyword evidence="2" id="KW-0489">Methyltransferase</keyword>
<dbReference type="Pfam" id="PF13649">
    <property type="entry name" value="Methyltransf_25"/>
    <property type="match status" value="1"/>
</dbReference>
<dbReference type="RefSeq" id="WP_167167163.1">
    <property type="nucleotide sequence ID" value="NZ_BAAAOO010000016.1"/>
</dbReference>
<keyword evidence="3" id="KW-1185">Reference proteome</keyword>
<comment type="caution">
    <text evidence="2">The sequence shown here is derived from an EMBL/GenBank/DDBJ whole genome shotgun (WGS) entry which is preliminary data.</text>
</comment>